<feature type="compositionally biased region" description="Polar residues" evidence="1">
    <location>
        <begin position="88"/>
        <end position="97"/>
    </location>
</feature>
<dbReference type="OrthoDB" id="7555207at2759"/>
<accession>A0A6I9W988</accession>
<dbReference type="KEGG" id="pbar:105427151"/>
<feature type="compositionally biased region" description="Polar residues" evidence="1">
    <location>
        <begin position="325"/>
        <end position="337"/>
    </location>
</feature>
<dbReference type="PANTHER" id="PTHR34239:SF2">
    <property type="entry name" value="TRANSPOSABLE ELEMENT P TRANSPOSASE_THAP9 CONSERVED DOMAIN-CONTAINING PROTEIN"/>
    <property type="match status" value="1"/>
</dbReference>
<feature type="compositionally biased region" description="Low complexity" evidence="1">
    <location>
        <begin position="308"/>
        <end position="320"/>
    </location>
</feature>
<evidence type="ECO:0000256" key="1">
    <source>
        <dbReference type="SAM" id="MobiDB-lite"/>
    </source>
</evidence>
<protein>
    <submittedName>
        <fullName evidence="3">Uncharacterized protein LOC105427151</fullName>
    </submittedName>
</protein>
<dbReference type="AlphaFoldDB" id="A0A6I9W988"/>
<evidence type="ECO:0000313" key="2">
    <source>
        <dbReference type="Proteomes" id="UP000504615"/>
    </source>
</evidence>
<feature type="compositionally biased region" description="Basic residues" evidence="1">
    <location>
        <begin position="362"/>
        <end position="372"/>
    </location>
</feature>
<keyword evidence="2" id="KW-1185">Reference proteome</keyword>
<feature type="compositionally biased region" description="Basic and acidic residues" evidence="1">
    <location>
        <begin position="1"/>
        <end position="24"/>
    </location>
</feature>
<proteinExistence type="predicted"/>
<dbReference type="Proteomes" id="UP000504615">
    <property type="component" value="Unplaced"/>
</dbReference>
<organism evidence="2 3">
    <name type="scientific">Pogonomyrmex barbatus</name>
    <name type="common">red harvester ant</name>
    <dbReference type="NCBI Taxonomy" id="144034"/>
    <lineage>
        <taxon>Eukaryota</taxon>
        <taxon>Metazoa</taxon>
        <taxon>Ecdysozoa</taxon>
        <taxon>Arthropoda</taxon>
        <taxon>Hexapoda</taxon>
        <taxon>Insecta</taxon>
        <taxon>Pterygota</taxon>
        <taxon>Neoptera</taxon>
        <taxon>Endopterygota</taxon>
        <taxon>Hymenoptera</taxon>
        <taxon>Apocrita</taxon>
        <taxon>Aculeata</taxon>
        <taxon>Formicoidea</taxon>
        <taxon>Formicidae</taxon>
        <taxon>Myrmicinae</taxon>
        <taxon>Pogonomyrmex</taxon>
    </lineage>
</organism>
<feature type="region of interest" description="Disordered" evidence="1">
    <location>
        <begin position="1"/>
        <end position="51"/>
    </location>
</feature>
<name>A0A6I9W988_9HYME</name>
<gene>
    <name evidence="3" type="primary">LOC105427151</name>
</gene>
<reference evidence="3" key="1">
    <citation type="submission" date="2025-08" db="UniProtKB">
        <authorList>
            <consortium name="RefSeq"/>
        </authorList>
    </citation>
    <scope>IDENTIFICATION</scope>
</reference>
<dbReference type="RefSeq" id="XP_011637072.1">
    <property type="nucleotide sequence ID" value="XM_011638770.1"/>
</dbReference>
<dbReference type="GeneID" id="105427151"/>
<sequence>MAFIKDREAELVRPERPSHPRLDDTSSFSDAPVALSVDSHTDGQTVRGTDRGCVPEILPNVDEISHSLEIPIEADESLTQVGDRDRTPNFSENGNVTFSNPVVTEVVEDSSTNEKASDILLKELFGERTDSPVATTWPPIILDTIKSDVRLGLREELKNSLLAKYEPKEELAFLAPPKMNKEILPNLGATVITRDKYQSQSQGEVGASLNAIVSGFSELSKLESLQASLEGKSAISKIAEGIRLLSDHHFGLSKTRCAFIVPSLNVLGKCASDSAAIDEYLFGNNFAEEINTAQAIERTAHKTARKIQQPVQRVQRPAVQHFKQQRNQPSRINQSFPKNFKAPPHKDSSTHQPRRGSAQSSRGRRPRSRSRR</sequence>
<feature type="region of interest" description="Disordered" evidence="1">
    <location>
        <begin position="302"/>
        <end position="372"/>
    </location>
</feature>
<feature type="region of interest" description="Disordered" evidence="1">
    <location>
        <begin position="76"/>
        <end position="97"/>
    </location>
</feature>
<evidence type="ECO:0000313" key="3">
    <source>
        <dbReference type="RefSeq" id="XP_011637072.1"/>
    </source>
</evidence>
<dbReference type="PANTHER" id="PTHR34239">
    <property type="entry name" value="APPLE DOMAIN-CONTAINING PROTEIN"/>
    <property type="match status" value="1"/>
</dbReference>